<evidence type="ECO:0000259" key="1">
    <source>
        <dbReference type="Pfam" id="PF12220"/>
    </source>
</evidence>
<name>A0A5N6U959_ASPAV</name>
<dbReference type="InterPro" id="IPR022023">
    <property type="entry name" value="U1snRNP70_N"/>
</dbReference>
<reference evidence="2 3" key="1">
    <citation type="submission" date="2019-04" db="EMBL/GenBank/DDBJ databases">
        <title>Friends and foes A comparative genomics study of 23 Aspergillus species from section Flavi.</title>
        <authorList>
            <consortium name="DOE Joint Genome Institute"/>
            <person name="Kjaerbolling I."/>
            <person name="Vesth T."/>
            <person name="Frisvad J.C."/>
            <person name="Nybo J.L."/>
            <person name="Theobald S."/>
            <person name="Kildgaard S."/>
            <person name="Isbrandt T."/>
            <person name="Kuo A."/>
            <person name="Sato A."/>
            <person name="Lyhne E.K."/>
            <person name="Kogle M.E."/>
            <person name="Wiebenga A."/>
            <person name="Kun R.S."/>
            <person name="Lubbers R.J."/>
            <person name="Makela M.R."/>
            <person name="Barry K."/>
            <person name="Chovatia M."/>
            <person name="Clum A."/>
            <person name="Daum C."/>
            <person name="Haridas S."/>
            <person name="He G."/>
            <person name="LaButti K."/>
            <person name="Lipzen A."/>
            <person name="Mondo S."/>
            <person name="Riley R."/>
            <person name="Salamov A."/>
            <person name="Simmons B.A."/>
            <person name="Magnuson J.K."/>
            <person name="Henrissat B."/>
            <person name="Mortensen U.H."/>
            <person name="Larsen T.O."/>
            <person name="Devries R.P."/>
            <person name="Grigoriev I.V."/>
            <person name="Machida M."/>
            <person name="Baker S.E."/>
            <person name="Andersen M.R."/>
        </authorList>
    </citation>
    <scope>NUCLEOTIDE SEQUENCE [LARGE SCALE GENOMIC DNA]</scope>
    <source>
        <strain evidence="2 3">IBT 18842</strain>
    </source>
</reference>
<dbReference type="AlphaFoldDB" id="A0A5N6U959"/>
<organism evidence="2 3">
    <name type="scientific">Aspergillus avenaceus</name>
    <dbReference type="NCBI Taxonomy" id="36643"/>
    <lineage>
        <taxon>Eukaryota</taxon>
        <taxon>Fungi</taxon>
        <taxon>Dikarya</taxon>
        <taxon>Ascomycota</taxon>
        <taxon>Pezizomycotina</taxon>
        <taxon>Eurotiomycetes</taxon>
        <taxon>Eurotiomycetidae</taxon>
        <taxon>Eurotiales</taxon>
        <taxon>Aspergillaceae</taxon>
        <taxon>Aspergillus</taxon>
        <taxon>Aspergillus subgen. Circumdati</taxon>
    </lineage>
</organism>
<proteinExistence type="predicted"/>
<dbReference type="EMBL" id="ML742025">
    <property type="protein sequence ID" value="KAE8154959.1"/>
    <property type="molecule type" value="Genomic_DNA"/>
</dbReference>
<sequence>MTDKLPPPLLALFQPRPPLRYVTPIDRAPEDVKRSTFGGVAQFLPDLKEYGEEHPYNATESWIQRKLRQKQEKKENLDKHLTDGLQDYEPTNDAQARGDPFKTLFIRIVKDTVTPKGSKKPHKGYAFIVYEREKDMKGIIAT</sequence>
<keyword evidence="3" id="KW-1185">Reference proteome</keyword>
<dbReference type="Proteomes" id="UP000325780">
    <property type="component" value="Unassembled WGS sequence"/>
</dbReference>
<protein>
    <submittedName>
        <fullName evidence="2">U1 small nuclear ribonucleo protein of 70kDa MW N terminal-domain-containing protein</fullName>
    </submittedName>
</protein>
<dbReference type="Pfam" id="PF12220">
    <property type="entry name" value="U1snRNP70_N"/>
    <property type="match status" value="1"/>
</dbReference>
<gene>
    <name evidence="2" type="ORF">BDV25DRAFT_146755</name>
</gene>
<dbReference type="OrthoDB" id="4207594at2759"/>
<accession>A0A5N6U959</accession>
<feature type="domain" description="U1 small nuclear ribonucleoprotein of 70kDa N-terminal" evidence="1">
    <location>
        <begin position="3"/>
        <end position="93"/>
    </location>
</feature>
<evidence type="ECO:0000313" key="3">
    <source>
        <dbReference type="Proteomes" id="UP000325780"/>
    </source>
</evidence>
<evidence type="ECO:0000313" key="2">
    <source>
        <dbReference type="EMBL" id="KAE8154959.1"/>
    </source>
</evidence>